<dbReference type="InterPro" id="IPR040442">
    <property type="entry name" value="Pyrv_kinase-like_dom_sf"/>
</dbReference>
<dbReference type="PANTHER" id="PTHR32308:SF10">
    <property type="entry name" value="CITRATE LYASE SUBUNIT BETA"/>
    <property type="match status" value="1"/>
</dbReference>
<sequence length="302" mass="32451">MQLPDRTPRPPALRRSWLFLAGADEDALMQGTDSGADVLIQEVETFTPTPARAQACRLSAHIMRHWKAAGAVTAVRIDRLEAGGMEDLTLLMAAAPQVVMMSFVSTPQQVEALDEVVGRLERQYGIVPGTTELVPNIESPLGLLNTIPIARASARVSAVLVGTEDMVADIGAQRTREGRELDYVRSRFLIECASLGMSAIDCPYSYTDSAGAARDMQQSLALGFKAKAIVNAHFVPLVNRVLTPSDDDIAAARRCIEAFENARTAAGGKRVAAAVADTFLVEVPDYLAARRLLARAAQFGMG</sequence>
<gene>
    <name evidence="5" type="ORF">RB24_20075</name>
</gene>
<dbReference type="PIRSF" id="PIRSF015582">
    <property type="entry name" value="Cit_lyase_B"/>
    <property type="match status" value="1"/>
</dbReference>
<comment type="caution">
    <text evidence="5">The sequence shown here is derived from an EMBL/GenBank/DDBJ whole genome shotgun (WGS) entry which is preliminary data.</text>
</comment>
<dbReference type="Gene3D" id="3.20.20.60">
    <property type="entry name" value="Phosphoenolpyruvate-binding domains"/>
    <property type="match status" value="1"/>
</dbReference>
<protein>
    <recommendedName>
        <fullName evidence="4">HpcH/HpaI aldolase/citrate lyase domain-containing protein</fullName>
    </recommendedName>
</protein>
<dbReference type="SUPFAM" id="SSF51621">
    <property type="entry name" value="Phosphoenolpyruvate/pyruvate domain"/>
    <property type="match status" value="1"/>
</dbReference>
<keyword evidence="2" id="KW-0479">Metal-binding</keyword>
<comment type="cofactor">
    <cofactor evidence="1">
        <name>Mg(2+)</name>
        <dbReference type="ChEBI" id="CHEBI:18420"/>
    </cofactor>
</comment>
<evidence type="ECO:0000313" key="6">
    <source>
        <dbReference type="Proteomes" id="UP000248631"/>
    </source>
</evidence>
<dbReference type="InterPro" id="IPR005000">
    <property type="entry name" value="Aldolase/citrate-lyase_domain"/>
</dbReference>
<organism evidence="5 6">
    <name type="scientific">Herbaspirillum rubrisubalbicans</name>
    <dbReference type="NCBI Taxonomy" id="80842"/>
    <lineage>
        <taxon>Bacteria</taxon>
        <taxon>Pseudomonadati</taxon>
        <taxon>Pseudomonadota</taxon>
        <taxon>Betaproteobacteria</taxon>
        <taxon>Burkholderiales</taxon>
        <taxon>Oxalobacteraceae</taxon>
        <taxon>Herbaspirillum</taxon>
    </lineage>
</organism>
<accession>A0ABX9BXE3</accession>
<evidence type="ECO:0000259" key="4">
    <source>
        <dbReference type="Pfam" id="PF03328"/>
    </source>
</evidence>
<evidence type="ECO:0000313" key="5">
    <source>
        <dbReference type="EMBL" id="RAM62614.1"/>
    </source>
</evidence>
<evidence type="ECO:0000256" key="1">
    <source>
        <dbReference type="ARBA" id="ARBA00001946"/>
    </source>
</evidence>
<feature type="domain" description="HpcH/HpaI aldolase/citrate lyase" evidence="4">
    <location>
        <begin position="15"/>
        <end position="232"/>
    </location>
</feature>
<keyword evidence="6" id="KW-1185">Reference proteome</keyword>
<evidence type="ECO:0000256" key="3">
    <source>
        <dbReference type="ARBA" id="ARBA00022842"/>
    </source>
</evidence>
<evidence type="ECO:0000256" key="2">
    <source>
        <dbReference type="ARBA" id="ARBA00022723"/>
    </source>
</evidence>
<dbReference type="EMBL" id="JUGD01000025">
    <property type="protein sequence ID" value="RAM62614.1"/>
    <property type="molecule type" value="Genomic_DNA"/>
</dbReference>
<dbReference type="InterPro" id="IPR011206">
    <property type="entry name" value="Citrate_lyase_beta/mcl1/mcl2"/>
</dbReference>
<dbReference type="InterPro" id="IPR015813">
    <property type="entry name" value="Pyrv/PenolPyrv_kinase-like_dom"/>
</dbReference>
<dbReference type="Pfam" id="PF03328">
    <property type="entry name" value="HpcH_HpaI"/>
    <property type="match status" value="1"/>
</dbReference>
<dbReference type="PANTHER" id="PTHR32308">
    <property type="entry name" value="LYASE BETA SUBUNIT, PUTATIVE (AFU_ORTHOLOGUE AFUA_4G13030)-RELATED"/>
    <property type="match status" value="1"/>
</dbReference>
<dbReference type="RefSeq" id="WP_112069517.1">
    <property type="nucleotide sequence ID" value="NZ_JUGD01000025.1"/>
</dbReference>
<name>A0ABX9BXE3_9BURK</name>
<reference evidence="5 6" key="1">
    <citation type="submission" date="2014-12" db="EMBL/GenBank/DDBJ databases">
        <title>Complete genome sequence of Herbaspirillum rubrisubalbicans Os38.</title>
        <authorList>
            <person name="Chen M."/>
            <person name="An Q."/>
        </authorList>
    </citation>
    <scope>NUCLEOTIDE SEQUENCE [LARGE SCALE GENOMIC DNA]</scope>
    <source>
        <strain evidence="5 6">Os38</strain>
    </source>
</reference>
<dbReference type="Proteomes" id="UP000248631">
    <property type="component" value="Unassembled WGS sequence"/>
</dbReference>
<keyword evidence="3" id="KW-0460">Magnesium</keyword>
<proteinExistence type="predicted"/>